<dbReference type="Gene3D" id="2.40.160.50">
    <property type="entry name" value="membrane protein fhac: a member of the omp85/tpsb transporter family"/>
    <property type="match status" value="1"/>
</dbReference>
<reference evidence="8" key="1">
    <citation type="journal article" date="2009" name="Appl. Environ. Microbiol.">
        <title>Complete genome sequence of the chemolithoautotrophic marine magnetotactic coccus strain MC-1.</title>
        <authorList>
            <person name="Schubbe S."/>
            <person name="Williams T.J."/>
            <person name="Xie G."/>
            <person name="Kiss H.E."/>
            <person name="Brettin T.S."/>
            <person name="Martinez D."/>
            <person name="Ross C.A."/>
            <person name="Schuler D."/>
            <person name="Cox B.L."/>
            <person name="Nealson K.H."/>
            <person name="Bazylinski D.A."/>
        </authorList>
    </citation>
    <scope>NUCLEOTIDE SEQUENCE [LARGE SCALE GENOMIC DNA]</scope>
    <source>
        <strain evidence="8">ATCC BAA-1437 / JCM 17883 / MC-1</strain>
    </source>
</reference>
<dbReference type="InterPro" id="IPR051544">
    <property type="entry name" value="TPS_OM_transporter"/>
</dbReference>
<dbReference type="OrthoDB" id="7439045at2"/>
<dbReference type="EMBL" id="CP000471">
    <property type="protein sequence ID" value="ABK44674.1"/>
    <property type="molecule type" value="Genomic_DNA"/>
</dbReference>
<dbReference type="InterPro" id="IPR005565">
    <property type="entry name" value="Hemolysn_activator_HlyB_C"/>
</dbReference>
<feature type="domain" description="Haemolysin activator HlyB C-terminal" evidence="5">
    <location>
        <begin position="329"/>
        <end position="622"/>
    </location>
</feature>
<dbReference type="Pfam" id="PF08479">
    <property type="entry name" value="POTRA_2"/>
    <property type="match status" value="2"/>
</dbReference>
<dbReference type="GO" id="GO:0008320">
    <property type="term" value="F:protein transmembrane transporter activity"/>
    <property type="evidence" value="ECO:0007669"/>
    <property type="project" value="TreeGrafter"/>
</dbReference>
<keyword evidence="2" id="KW-0812">Transmembrane</keyword>
<feature type="domain" description="Polypeptide-transport-associated ShlB-type" evidence="6">
    <location>
        <begin position="185"/>
        <end position="258"/>
    </location>
</feature>
<evidence type="ECO:0000259" key="6">
    <source>
        <dbReference type="Pfam" id="PF08479"/>
    </source>
</evidence>
<evidence type="ECO:0000259" key="5">
    <source>
        <dbReference type="Pfam" id="PF03865"/>
    </source>
</evidence>
<dbReference type="PANTHER" id="PTHR34597">
    <property type="entry name" value="SLR1661 PROTEIN"/>
    <property type="match status" value="1"/>
</dbReference>
<dbReference type="InterPro" id="IPR013686">
    <property type="entry name" value="Polypept-transport_assoc_ShlB"/>
</dbReference>
<accession>A0L9N1</accession>
<dbReference type="Gene3D" id="3.10.20.310">
    <property type="entry name" value="membrane protein fhac"/>
    <property type="match status" value="2"/>
</dbReference>
<reference evidence="7 8" key="2">
    <citation type="journal article" date="2012" name="Int. J. Syst. Evol. Microbiol.">
        <title>Magnetococcus marinus gen. nov., sp. nov., a marine, magnetotactic bacterium that represents a novel lineage (Magnetococcaceae fam. nov.; Magnetococcales ord. nov.) at the base of the Alphaproteobacteria.</title>
        <authorList>
            <person name="Bazylinski D.A."/>
            <person name="Williams T.J."/>
            <person name="Lefevre C.T."/>
            <person name="Berg R.J."/>
            <person name="Zhang C.L."/>
            <person name="Bowser S.S."/>
            <person name="Dean A.J."/>
            <person name="Beveridge T.J."/>
        </authorList>
    </citation>
    <scope>NUCLEOTIDE SEQUENCE [LARGE SCALE GENOMIC DNA]</scope>
    <source>
        <strain evidence="8">ATCC BAA-1437 / JCM 17883 / MC-1</strain>
    </source>
</reference>
<gene>
    <name evidence="7" type="ordered locus">Mmc1_2173</name>
</gene>
<keyword evidence="8" id="KW-1185">Reference proteome</keyword>
<feature type="signal peptide" evidence="4">
    <location>
        <begin position="1"/>
        <end position="36"/>
    </location>
</feature>
<dbReference type="STRING" id="156889.Mmc1_2173"/>
<keyword evidence="1" id="KW-1134">Transmembrane beta strand</keyword>
<dbReference type="Proteomes" id="UP000002586">
    <property type="component" value="Chromosome"/>
</dbReference>
<dbReference type="eggNOG" id="COG2831">
    <property type="taxonomic scope" value="Bacteria"/>
</dbReference>
<dbReference type="GO" id="GO:0098046">
    <property type="term" value="C:type V protein secretion system complex"/>
    <property type="evidence" value="ECO:0007669"/>
    <property type="project" value="TreeGrafter"/>
</dbReference>
<dbReference type="PANTHER" id="PTHR34597:SF1">
    <property type="entry name" value="HEME_HEMOPEXIN TRANSPORTER PROTEIN HUXB"/>
    <property type="match status" value="1"/>
</dbReference>
<name>A0L9N1_MAGMM</name>
<proteinExistence type="predicted"/>
<dbReference type="GO" id="GO:0046819">
    <property type="term" value="P:protein secretion by the type V secretion system"/>
    <property type="evidence" value="ECO:0007669"/>
    <property type="project" value="TreeGrafter"/>
</dbReference>
<evidence type="ECO:0000313" key="8">
    <source>
        <dbReference type="Proteomes" id="UP000002586"/>
    </source>
</evidence>
<evidence type="ECO:0000256" key="2">
    <source>
        <dbReference type="ARBA" id="ARBA00022692"/>
    </source>
</evidence>
<feature type="chain" id="PRO_5002625991" evidence="4">
    <location>
        <begin position="37"/>
        <end position="692"/>
    </location>
</feature>
<dbReference type="AlphaFoldDB" id="A0L9N1"/>
<protein>
    <submittedName>
        <fullName evidence="7">Polypeptide-transport-associated domain protein, ShlB-type</fullName>
    </submittedName>
</protein>
<keyword evidence="1" id="KW-0472">Membrane</keyword>
<keyword evidence="3" id="KW-0998">Cell outer membrane</keyword>
<feature type="domain" description="Polypeptide-transport-associated ShlB-type" evidence="6">
    <location>
        <begin position="90"/>
        <end position="159"/>
    </location>
</feature>
<sequence length="692" mass="74463" precursor="true">MSLPATPPRPMYRHPLCHATLVLGATVLLTVPDALAVPTNEEAKRLMDGISREQALHIPAMQKLPKLGERTIIRANMPRQRTSLNSLKLTVDGFRLEGHPGVDSAAVDEVITPWKGRELTFAEFEQMVHAVAAFLRENGHPDAQVMISRANIKNRKMSVAVRGLTPASVFLAKQVPVKVEPRIFVDRFEVTGLTLLDEEELTQALEPYSGRYLTGTQMQEAADAIANVLRGKGYKVAQAFMPPQRADSGILKIEVLEGVVDPASGVNGIVVTGAGKRIRESLVQAHLATGVEAGKPLNVPALDKAIRLAKLRPGIESIKADLSPGSTPGTTQVNVKVEEENLFSGSLGFDNYGSAYVGEHVGRGTVNINSPLGFGERFSYSHDVATKMKTQKAAFSVPVGTRGSLAAAYGKVDMKIGQDLSILDLTSSSSTWSLDGRYAVLAEERDSLFASLSLQSKQMWNDMGTYKLNHRKVDVASLGVEGSHLTDAGNQVNWSVTGSLGNVDLSKNLSNQATDAITARTEDFFGKINFSYDRAAPLDAAGKWNFRSKVQGQLASKNLDSGEKMSLGGPTGIRAYPVGEGSGDHGLIGNVELHRSMGKYYSWETSLYGFLDAGYIIQNAEMWSNALDAGIPNGYALFGTGLGATASYKDQGGFNVMLAKKLGKNPAPDSDGSDADNKTVDPRLWIIGDVKF</sequence>
<evidence type="ECO:0000256" key="1">
    <source>
        <dbReference type="ARBA" id="ARBA00022452"/>
    </source>
</evidence>
<evidence type="ECO:0000313" key="7">
    <source>
        <dbReference type="EMBL" id="ABK44674.1"/>
    </source>
</evidence>
<dbReference type="Pfam" id="PF03865">
    <property type="entry name" value="ShlB"/>
    <property type="match status" value="1"/>
</dbReference>
<dbReference type="KEGG" id="mgm:Mmc1_2173"/>
<evidence type="ECO:0000256" key="4">
    <source>
        <dbReference type="SAM" id="SignalP"/>
    </source>
</evidence>
<organism evidence="7 8">
    <name type="scientific">Magnetococcus marinus (strain ATCC BAA-1437 / JCM 17883 / MC-1)</name>
    <dbReference type="NCBI Taxonomy" id="156889"/>
    <lineage>
        <taxon>Bacteria</taxon>
        <taxon>Pseudomonadati</taxon>
        <taxon>Pseudomonadota</taxon>
        <taxon>Magnetococcia</taxon>
        <taxon>Magnetococcales</taxon>
        <taxon>Magnetococcaceae</taxon>
        <taxon>Magnetococcus</taxon>
    </lineage>
</organism>
<keyword evidence="4" id="KW-0732">Signal</keyword>
<dbReference type="RefSeq" id="WP_011713802.1">
    <property type="nucleotide sequence ID" value="NC_008576.1"/>
</dbReference>
<dbReference type="HOGENOM" id="CLU_021521_2_2_5"/>
<evidence type="ECO:0000256" key="3">
    <source>
        <dbReference type="ARBA" id="ARBA00023237"/>
    </source>
</evidence>